<keyword evidence="8" id="KW-1185">Reference proteome</keyword>
<evidence type="ECO:0000313" key="6">
    <source>
        <dbReference type="EMBL" id="SFQ00735.1"/>
    </source>
</evidence>
<dbReference type="AlphaFoldDB" id="A0A1I5UZR6"/>
<dbReference type="Proteomes" id="UP000470404">
    <property type="component" value="Unassembled WGS sequence"/>
</dbReference>
<evidence type="ECO:0000256" key="4">
    <source>
        <dbReference type="ARBA" id="ARBA00023186"/>
    </source>
</evidence>
<sequence>MADRFEFVLDVVEALVIGEATGGNIRQFPLRIGSVPAEPDRYVQVAKVVNDAIEARRLSSGDELSPFVRTAFELLAKPRVSVAVSGIDGLGADIAVVALTDGRQALGITQDPKTDKLLFSLFDDEDLVEVVAGVLPQARPASTGAHTIRQAASPEVSAMTARRRAEAAEDEEETDAFGMIEVSGRVQPRRPDPRVSRAAPGGVEVLERVLAQPRLGGGHIAVSGWGRHGERRGGNPIGWLDTADGRYLITSTVSEAGDLTAEYVPAGRRELKRAVQQAVSEVY</sequence>
<evidence type="ECO:0000313" key="5">
    <source>
        <dbReference type="EMBL" id="NEC54284.1"/>
    </source>
</evidence>
<evidence type="ECO:0000313" key="7">
    <source>
        <dbReference type="Proteomes" id="UP000199137"/>
    </source>
</evidence>
<name>A0A1I5UZR6_9PSEU</name>
<dbReference type="OrthoDB" id="3687316at2"/>
<keyword evidence="4" id="KW-0143">Chaperone</keyword>
<dbReference type="STRING" id="112413.SAMN05421854_108155"/>
<dbReference type="Proteomes" id="UP000199137">
    <property type="component" value="Unassembled WGS sequence"/>
</dbReference>
<reference evidence="6 7" key="1">
    <citation type="submission" date="2016-10" db="EMBL/GenBank/DDBJ databases">
        <authorList>
            <person name="de Groot N.N."/>
        </authorList>
    </citation>
    <scope>NUCLEOTIDE SEQUENCE [LARGE SCALE GENOMIC DNA]</scope>
    <source>
        <strain evidence="6 7">DSM 44637</strain>
    </source>
</reference>
<organism evidence="6 7">
    <name type="scientific">Amycolatopsis rubida</name>
    <dbReference type="NCBI Taxonomy" id="112413"/>
    <lineage>
        <taxon>Bacteria</taxon>
        <taxon>Bacillati</taxon>
        <taxon>Actinomycetota</taxon>
        <taxon>Actinomycetes</taxon>
        <taxon>Pseudonocardiales</taxon>
        <taxon>Pseudonocardiaceae</taxon>
        <taxon>Amycolatopsis</taxon>
    </lineage>
</organism>
<dbReference type="InterPro" id="IPR025734">
    <property type="entry name" value="EspG"/>
</dbReference>
<accession>A0A1I5UZR6</accession>
<reference evidence="5 8" key="2">
    <citation type="submission" date="2020-01" db="EMBL/GenBank/DDBJ databases">
        <title>Insect and environment-associated Actinomycetes.</title>
        <authorList>
            <person name="Currrie C."/>
            <person name="Chevrette M."/>
            <person name="Carlson C."/>
            <person name="Stubbendieck R."/>
            <person name="Wendt-Pienkowski E."/>
        </authorList>
    </citation>
    <scope>NUCLEOTIDE SEQUENCE [LARGE SCALE GENOMIC DNA]</scope>
    <source>
        <strain evidence="5 8">SID8386</strain>
    </source>
</reference>
<keyword evidence="3" id="KW-0963">Cytoplasm</keyword>
<evidence type="ECO:0000313" key="8">
    <source>
        <dbReference type="Proteomes" id="UP000470404"/>
    </source>
</evidence>
<dbReference type="EMBL" id="FOWC01000008">
    <property type="protein sequence ID" value="SFQ00735.1"/>
    <property type="molecule type" value="Genomic_DNA"/>
</dbReference>
<dbReference type="RefSeq" id="WP_067579891.1">
    <property type="nucleotide sequence ID" value="NZ_FOWC01000008.1"/>
</dbReference>
<gene>
    <name evidence="5" type="ORF">G3I59_01310</name>
    <name evidence="6" type="ORF">SAMN05421854_108155</name>
</gene>
<evidence type="ECO:0000256" key="1">
    <source>
        <dbReference type="ARBA" id="ARBA00004496"/>
    </source>
</evidence>
<dbReference type="Pfam" id="PF14011">
    <property type="entry name" value="ESX-1_EspG"/>
    <property type="match status" value="1"/>
</dbReference>
<evidence type="ECO:0000256" key="3">
    <source>
        <dbReference type="ARBA" id="ARBA00022490"/>
    </source>
</evidence>
<proteinExistence type="inferred from homology"/>
<comment type="subcellular location">
    <subcellularLocation>
        <location evidence="1">Cytoplasm</location>
    </subcellularLocation>
</comment>
<evidence type="ECO:0000256" key="2">
    <source>
        <dbReference type="ARBA" id="ARBA00006411"/>
    </source>
</evidence>
<dbReference type="EMBL" id="JAAGNC010000010">
    <property type="protein sequence ID" value="NEC54284.1"/>
    <property type="molecule type" value="Genomic_DNA"/>
</dbReference>
<comment type="similarity">
    <text evidence="2">Belongs to the EspG family.</text>
</comment>
<protein>
    <submittedName>
        <fullName evidence="5">ESX secretion-associated protein EspG</fullName>
    </submittedName>
    <submittedName>
        <fullName evidence="6">EspG family protein</fullName>
    </submittedName>
</protein>